<name>A0A6G1S5J8_9ACAR</name>
<dbReference type="PANTHER" id="PTHR10075:SF14">
    <property type="entry name" value="CELL ADHESION MOLECULE DSCAM2-RELATED"/>
    <property type="match status" value="1"/>
</dbReference>
<dbReference type="GO" id="GO:0098632">
    <property type="term" value="F:cell-cell adhesion mediator activity"/>
    <property type="evidence" value="ECO:0007669"/>
    <property type="project" value="TreeGrafter"/>
</dbReference>
<feature type="compositionally biased region" description="Low complexity" evidence="2">
    <location>
        <begin position="296"/>
        <end position="320"/>
    </location>
</feature>
<dbReference type="InterPro" id="IPR007110">
    <property type="entry name" value="Ig-like_dom"/>
</dbReference>
<feature type="domain" description="Ig-like" evidence="4">
    <location>
        <begin position="269"/>
        <end position="443"/>
    </location>
</feature>
<organism evidence="5">
    <name type="scientific">Aceria tosichella</name>
    <name type="common">wheat curl mite</name>
    <dbReference type="NCBI Taxonomy" id="561515"/>
    <lineage>
        <taxon>Eukaryota</taxon>
        <taxon>Metazoa</taxon>
        <taxon>Ecdysozoa</taxon>
        <taxon>Arthropoda</taxon>
        <taxon>Chelicerata</taxon>
        <taxon>Arachnida</taxon>
        <taxon>Acari</taxon>
        <taxon>Acariformes</taxon>
        <taxon>Trombidiformes</taxon>
        <taxon>Prostigmata</taxon>
        <taxon>Eupodina</taxon>
        <taxon>Eriophyoidea</taxon>
        <taxon>Eriophyidae</taxon>
        <taxon>Eriophyinae</taxon>
        <taxon>Aceriini</taxon>
        <taxon>Aceria</taxon>
    </lineage>
</organism>
<dbReference type="GO" id="GO:0030424">
    <property type="term" value="C:axon"/>
    <property type="evidence" value="ECO:0007669"/>
    <property type="project" value="TreeGrafter"/>
</dbReference>
<evidence type="ECO:0000256" key="2">
    <source>
        <dbReference type="SAM" id="MobiDB-lite"/>
    </source>
</evidence>
<sequence length="453" mass="49020">MALLQQETRVTGTQDLGRSYDETITAEKKKKKTRATKKIMKSIALTRASQDSRRRRPMFAARRRLVLFGFALLASILVETTPVASSNLQRHPAAAAAVQSLDDPTMIMMQQHRVHSLALASVAGEKPKLIPLVAADSGYGENSSVNILCTVSQGHHESLQFDWFKDGQLIGDQQATSGGGGGMQDPWSGSATGSSSSVVVDPSTAPQIEKHSDHSLLRISRVQANLHSGRYTCAAKNQFGQDSSSVNLLVNVKLQWIKEPPREIVVSINQELKVDCLAQGEPRPSMRWEKLDSLQNQSGSIMQQQQQRQQSNQNQANTNNNKHRQQQTNGALLAPSDQLNQNTQPLVAGYHSMGPPTDSTQALGARGNQLASSLVGSVGASGGYKSGHGHHQHNQRLGSSSLSSGNGGQLVSSTGQLTIQRVRESDSGIYECIASNSRDADLRKLVHVQVRGM</sequence>
<feature type="transmembrane region" description="Helical" evidence="3">
    <location>
        <begin position="65"/>
        <end position="84"/>
    </location>
</feature>
<dbReference type="Pfam" id="PF13927">
    <property type="entry name" value="Ig_3"/>
    <property type="match status" value="1"/>
</dbReference>
<dbReference type="SUPFAM" id="SSF48726">
    <property type="entry name" value="Immunoglobulin"/>
    <property type="match status" value="2"/>
</dbReference>
<dbReference type="GO" id="GO:0070593">
    <property type="term" value="P:dendrite self-avoidance"/>
    <property type="evidence" value="ECO:0007669"/>
    <property type="project" value="TreeGrafter"/>
</dbReference>
<feature type="compositionally biased region" description="Low complexity" evidence="2">
    <location>
        <begin position="188"/>
        <end position="200"/>
    </location>
</feature>
<feature type="region of interest" description="Disordered" evidence="2">
    <location>
        <begin position="174"/>
        <end position="201"/>
    </location>
</feature>
<dbReference type="PROSITE" id="PS50835">
    <property type="entry name" value="IG_LIKE"/>
    <property type="match status" value="2"/>
</dbReference>
<dbReference type="InterPro" id="IPR003598">
    <property type="entry name" value="Ig_sub2"/>
</dbReference>
<dbReference type="SMART" id="SM00408">
    <property type="entry name" value="IGc2"/>
    <property type="match status" value="2"/>
</dbReference>
<evidence type="ECO:0000313" key="5">
    <source>
        <dbReference type="EMBL" id="MDE45639.1"/>
    </source>
</evidence>
<dbReference type="GO" id="GO:0007411">
    <property type="term" value="P:axon guidance"/>
    <property type="evidence" value="ECO:0007669"/>
    <property type="project" value="TreeGrafter"/>
</dbReference>
<gene>
    <name evidence="5" type="primary">NFASC</name>
    <name evidence="5" type="ORF">g.8972</name>
</gene>
<feature type="compositionally biased region" description="Low complexity" evidence="2">
    <location>
        <begin position="397"/>
        <end position="412"/>
    </location>
</feature>
<keyword evidence="3" id="KW-0472">Membrane</keyword>
<dbReference type="Gene3D" id="2.60.40.10">
    <property type="entry name" value="Immunoglobulins"/>
    <property type="match status" value="3"/>
</dbReference>
<dbReference type="PANTHER" id="PTHR10075">
    <property type="entry name" value="BASIGIN RELATED"/>
    <property type="match status" value="1"/>
</dbReference>
<dbReference type="GO" id="GO:0005886">
    <property type="term" value="C:plasma membrane"/>
    <property type="evidence" value="ECO:0007669"/>
    <property type="project" value="TreeGrafter"/>
</dbReference>
<dbReference type="SMART" id="SM00409">
    <property type="entry name" value="IG"/>
    <property type="match status" value="2"/>
</dbReference>
<feature type="region of interest" description="Disordered" evidence="2">
    <location>
        <begin position="296"/>
        <end position="327"/>
    </location>
</feature>
<evidence type="ECO:0000259" key="4">
    <source>
        <dbReference type="PROSITE" id="PS50835"/>
    </source>
</evidence>
<evidence type="ECO:0000256" key="1">
    <source>
        <dbReference type="ARBA" id="ARBA00023319"/>
    </source>
</evidence>
<reference evidence="5" key="1">
    <citation type="submission" date="2018-10" db="EMBL/GenBank/DDBJ databases">
        <title>Transcriptome assembly of Aceria tosichella (Wheat curl mite) Type 2.</title>
        <authorList>
            <person name="Scully E.D."/>
            <person name="Geib S.M."/>
            <person name="Palmer N.A."/>
            <person name="Gupta A.K."/>
            <person name="Sarath G."/>
            <person name="Tatineni S."/>
        </authorList>
    </citation>
    <scope>NUCLEOTIDE SEQUENCE</scope>
    <source>
        <strain evidence="5">LincolnNE</strain>
    </source>
</reference>
<keyword evidence="3" id="KW-0812">Transmembrane</keyword>
<dbReference type="EMBL" id="GGYP01000868">
    <property type="protein sequence ID" value="MDE45639.1"/>
    <property type="molecule type" value="Transcribed_RNA"/>
</dbReference>
<dbReference type="CDD" id="cd00096">
    <property type="entry name" value="Ig"/>
    <property type="match status" value="1"/>
</dbReference>
<keyword evidence="1" id="KW-0393">Immunoglobulin domain</keyword>
<dbReference type="AlphaFoldDB" id="A0A6G1S5J8"/>
<protein>
    <submittedName>
        <fullName evidence="5">Neurofascin</fullName>
    </submittedName>
</protein>
<feature type="region of interest" description="Disordered" evidence="2">
    <location>
        <begin position="381"/>
        <end position="412"/>
    </location>
</feature>
<evidence type="ECO:0000256" key="3">
    <source>
        <dbReference type="SAM" id="Phobius"/>
    </source>
</evidence>
<feature type="domain" description="Ig-like" evidence="4">
    <location>
        <begin position="127"/>
        <end position="251"/>
    </location>
</feature>
<dbReference type="InterPro" id="IPR036179">
    <property type="entry name" value="Ig-like_dom_sf"/>
</dbReference>
<dbReference type="GO" id="GO:0007156">
    <property type="term" value="P:homophilic cell adhesion via plasma membrane adhesion molecules"/>
    <property type="evidence" value="ECO:0007669"/>
    <property type="project" value="TreeGrafter"/>
</dbReference>
<dbReference type="InterPro" id="IPR003599">
    <property type="entry name" value="Ig_sub"/>
</dbReference>
<accession>A0A6G1S5J8</accession>
<dbReference type="InterPro" id="IPR013783">
    <property type="entry name" value="Ig-like_fold"/>
</dbReference>
<proteinExistence type="predicted"/>
<keyword evidence="3" id="KW-1133">Transmembrane helix</keyword>